<evidence type="ECO:0000313" key="2">
    <source>
        <dbReference type="EMBL" id="KAB1651173.1"/>
    </source>
</evidence>
<dbReference type="EMBL" id="WAJS01000004">
    <property type="protein sequence ID" value="KAB1651173.1"/>
    <property type="molecule type" value="Genomic_DNA"/>
</dbReference>
<keyword evidence="1" id="KW-1133">Transmembrane helix</keyword>
<organism evidence="2 3">
    <name type="scientific">Adlercreutzia muris</name>
    <dbReference type="NCBI Taxonomy" id="1796610"/>
    <lineage>
        <taxon>Bacteria</taxon>
        <taxon>Bacillati</taxon>
        <taxon>Actinomycetota</taxon>
        <taxon>Coriobacteriia</taxon>
        <taxon>Eggerthellales</taxon>
        <taxon>Eggerthellaceae</taxon>
        <taxon>Adlercreutzia</taxon>
    </lineage>
</organism>
<keyword evidence="1" id="KW-0812">Transmembrane</keyword>
<accession>A0A7C8FUE2</accession>
<keyword evidence="3" id="KW-1185">Reference proteome</keyword>
<gene>
    <name evidence="2" type="ORF">F8D48_01825</name>
</gene>
<feature type="transmembrane region" description="Helical" evidence="1">
    <location>
        <begin position="37"/>
        <end position="57"/>
    </location>
</feature>
<evidence type="ECO:0000313" key="3">
    <source>
        <dbReference type="Proteomes" id="UP000479639"/>
    </source>
</evidence>
<proteinExistence type="predicted"/>
<protein>
    <submittedName>
        <fullName evidence="2">Uncharacterized protein</fullName>
    </submittedName>
</protein>
<name>A0A7C8FUE2_9ACTN</name>
<dbReference type="AlphaFoldDB" id="A0A7C8FUE2"/>
<reference evidence="2 3" key="1">
    <citation type="submission" date="2019-09" db="EMBL/GenBank/DDBJ databases">
        <title>Whole genome shotgun sequencing (WGS) of Ellagibacter isourolithinifaciens DSM 104140(T) and Adlercreutzia muris DSM 29508(T).</title>
        <authorList>
            <person name="Stoll D.A."/>
            <person name="Danylec N."/>
            <person name="Huch M."/>
        </authorList>
    </citation>
    <scope>NUCLEOTIDE SEQUENCE [LARGE SCALE GENOMIC DNA]</scope>
    <source>
        <strain evidence="2 3">DSM 29508</strain>
    </source>
</reference>
<dbReference type="Proteomes" id="UP000479639">
    <property type="component" value="Unassembled WGS sequence"/>
</dbReference>
<dbReference type="RefSeq" id="WP_151429729.1">
    <property type="nucleotide sequence ID" value="NZ_JANJZI010000007.1"/>
</dbReference>
<sequence>MRKSNWLVATLAVVASAALLWAWFALGFNHVDDPLDLIVAILWWVVVAAVVGAILWAESKRRQKMRLAFVGEGIIYNPESGMVMADRGETELAALERTLAGMTFPDEVAPLDNRTRPAFRWVVRSEKFKDNGNVWEGEVIPAHDPQAPAVRFHGREELAALIAAA</sequence>
<comment type="caution">
    <text evidence="2">The sequence shown here is derived from an EMBL/GenBank/DDBJ whole genome shotgun (WGS) entry which is preliminary data.</text>
</comment>
<keyword evidence="1" id="KW-0472">Membrane</keyword>
<evidence type="ECO:0000256" key="1">
    <source>
        <dbReference type="SAM" id="Phobius"/>
    </source>
</evidence>